<dbReference type="InterPro" id="IPR036116">
    <property type="entry name" value="FN3_sf"/>
</dbReference>
<dbReference type="InterPro" id="IPR050713">
    <property type="entry name" value="RTP_Phos/Ushers"/>
</dbReference>
<dbReference type="InterPro" id="IPR056969">
    <property type="entry name" value="Fn3_Dep-1_6th"/>
</dbReference>
<dbReference type="AlphaFoldDB" id="A0A158P6K0"/>
<dbReference type="SMART" id="SM00060">
    <property type="entry name" value="FN3"/>
    <property type="match status" value="4"/>
</dbReference>
<dbReference type="Pfam" id="PF25300">
    <property type="entry name" value="Fn3_Dep-1_3rd"/>
    <property type="match status" value="1"/>
</dbReference>
<dbReference type="Proteomes" id="UP000035642">
    <property type="component" value="Unassembled WGS sequence"/>
</dbReference>
<dbReference type="InterPro" id="IPR057482">
    <property type="entry name" value="Fn3_Dep-1_3rd"/>
</dbReference>
<dbReference type="FunFam" id="2.60.40.10:FF:002676">
    <property type="entry name" value="Receptor-type tyrosine-protein phosphatase dep-1"/>
    <property type="match status" value="1"/>
</dbReference>
<dbReference type="STRING" id="6313.A0A158P6K0"/>
<accession>A0A158P6K0</accession>
<organism evidence="2 3">
    <name type="scientific">Angiostrongylus cantonensis</name>
    <name type="common">Rat lungworm</name>
    <dbReference type="NCBI Taxonomy" id="6313"/>
    <lineage>
        <taxon>Eukaryota</taxon>
        <taxon>Metazoa</taxon>
        <taxon>Ecdysozoa</taxon>
        <taxon>Nematoda</taxon>
        <taxon>Chromadorea</taxon>
        <taxon>Rhabditida</taxon>
        <taxon>Rhabditina</taxon>
        <taxon>Rhabditomorpha</taxon>
        <taxon>Strongyloidea</taxon>
        <taxon>Metastrongylidae</taxon>
        <taxon>Angiostrongylus</taxon>
    </lineage>
</organism>
<dbReference type="Pfam" id="PF00041">
    <property type="entry name" value="fn3"/>
    <property type="match status" value="1"/>
</dbReference>
<dbReference type="Pfam" id="PF24943">
    <property type="entry name" value="Fn3_Dep-1_2nd"/>
    <property type="match status" value="1"/>
</dbReference>
<dbReference type="InterPro" id="IPR056968">
    <property type="entry name" value="Fn3_Dep-1_2nd"/>
</dbReference>
<dbReference type="Pfam" id="PF24942">
    <property type="entry name" value="Fn3_Dep-1_1st"/>
    <property type="match status" value="1"/>
</dbReference>
<protein>
    <submittedName>
        <fullName evidence="3">Protein-tyrosine-phosphatase</fullName>
    </submittedName>
</protein>
<feature type="domain" description="Fibronectin type-III" evidence="1">
    <location>
        <begin position="559"/>
        <end position="667"/>
    </location>
</feature>
<dbReference type="InterPro" id="IPR013783">
    <property type="entry name" value="Ig-like_fold"/>
</dbReference>
<keyword evidence="2" id="KW-1185">Reference proteome</keyword>
<evidence type="ECO:0000313" key="3">
    <source>
        <dbReference type="WBParaSite" id="ACAC_0000115001-mRNA-1"/>
    </source>
</evidence>
<dbReference type="SUPFAM" id="SSF49265">
    <property type="entry name" value="Fibronectin type III"/>
    <property type="match status" value="2"/>
</dbReference>
<dbReference type="WBParaSite" id="ACAC_0000115001-mRNA-1">
    <property type="protein sequence ID" value="ACAC_0000115001-mRNA-1"/>
    <property type="gene ID" value="ACAC_0000115001"/>
</dbReference>
<dbReference type="InterPro" id="IPR056966">
    <property type="entry name" value="Fn3_Dep-1_5th"/>
</dbReference>
<dbReference type="InterPro" id="IPR056970">
    <property type="entry name" value="Fn3_Dep-1_4th"/>
</dbReference>
<dbReference type="PANTHER" id="PTHR46957">
    <property type="entry name" value="CYTOKINE RECEPTOR"/>
    <property type="match status" value="1"/>
</dbReference>
<dbReference type="Pfam" id="PF24946">
    <property type="entry name" value="Fn3_Dep-1_4th"/>
    <property type="match status" value="1"/>
</dbReference>
<dbReference type="InterPro" id="IPR003961">
    <property type="entry name" value="FN3_dom"/>
</dbReference>
<dbReference type="GO" id="GO:0016020">
    <property type="term" value="C:membrane"/>
    <property type="evidence" value="ECO:0007669"/>
    <property type="project" value="UniProtKB-SubCell"/>
</dbReference>
<dbReference type="PANTHER" id="PTHR46957:SF3">
    <property type="entry name" value="CYTOKINE RECEPTOR"/>
    <property type="match status" value="1"/>
</dbReference>
<dbReference type="Pfam" id="PF24940">
    <property type="entry name" value="Fn3_Dep-1_5th"/>
    <property type="match status" value="1"/>
</dbReference>
<reference evidence="3" key="2">
    <citation type="submission" date="2016-04" db="UniProtKB">
        <authorList>
            <consortium name="WormBaseParasite"/>
        </authorList>
    </citation>
    <scope>IDENTIFICATION</scope>
</reference>
<dbReference type="Pfam" id="PF24950">
    <property type="entry name" value="Fn3_Dep-1_6th"/>
    <property type="match status" value="1"/>
</dbReference>
<dbReference type="InterPro" id="IPR056967">
    <property type="entry name" value="Fn3_Dep-1_1st"/>
</dbReference>
<feature type="domain" description="Fibronectin type-III" evidence="1">
    <location>
        <begin position="176"/>
        <end position="270"/>
    </location>
</feature>
<dbReference type="Gene3D" id="2.60.40.10">
    <property type="entry name" value="Immunoglobulins"/>
    <property type="match status" value="3"/>
</dbReference>
<evidence type="ECO:0000313" key="2">
    <source>
        <dbReference type="Proteomes" id="UP000035642"/>
    </source>
</evidence>
<evidence type="ECO:0000259" key="1">
    <source>
        <dbReference type="PROSITE" id="PS50853"/>
    </source>
</evidence>
<name>A0A158P6K0_ANGCA</name>
<reference evidence="2" key="1">
    <citation type="submission" date="2012-09" db="EMBL/GenBank/DDBJ databases">
        <authorList>
            <person name="Martin A.A."/>
        </authorList>
    </citation>
    <scope>NUCLEOTIDE SEQUENCE</scope>
</reference>
<dbReference type="CDD" id="cd00063">
    <property type="entry name" value="FN3"/>
    <property type="match status" value="2"/>
</dbReference>
<dbReference type="PROSITE" id="PS50853">
    <property type="entry name" value="FN3"/>
    <property type="match status" value="2"/>
</dbReference>
<proteinExistence type="predicted"/>
<sequence>MMLQFVVEKDQRLPHSQLIVQLPFVHPSFDHFIAKVVDVSPSITVMQFYERGVFSIAIIGRRDDTSSVLMEDEVTMDPYAPQFPIQDIDITMNNITLKVVKNEKFVQDLFLVEYRQLEPDKRYPVLEVLDIAEQKNLEIYIGNLNPGQDYIVKVIAVKSGLRSRPWSVTLSTKPNSVSNLTVSETGISCLTLDWKLPVNSGADSFLIRYSKMDVVSNTSVTLPRTDRSVHLCNNIVPGYMYIISIIVKKGLSQSEEKTVSYTVRPLSPEDFKIFPDITKGKYRLMFGLNSTSYYDGCRVSVVSETLEKIEQSEKCSILLPLFPGDRFEFTVSTFSHNVSSSKLHRSVVLTPAFDMAAFGLNLQELGNGVELSWPQSDVFMARIKDIWSKERPASQLQMRLFPTDGVGKGRRLHGDPYNASSLYIGSLRKGSCYKIQIFTVTKSGIVSETRFNEYFRMSAPGVNMTVHSITQTSAILHLVFLSDVGVFLNVVVIDMHGHVVLDKTQKAHGNVLSEIKLNGLRPYHKYSLNAKITCSSGPLECKPAVRSLRQLSFSTMQDKPGPVLSASVSALNPYSVQMKWLPPALPNGILTHYVISNTTKYTDTSEDSRSVIVGTATNRSDHFLETVIDGLSGGERYNFVVRAVTEAGPGEPHTTWMQVQRFEVWPLYTAAVDEPKSRAVGVDQSCGDLPLDTVCNGPLKAATNYKFKLRLFTAPNLFSDTDFSEVVVTGRIIYPSFHFFSSRAIFKIPTFIHSHYVVFFKMDSVALHQLSATSGRTFLFLPLQLLFSRFSVRSLRLAKVTLSRLHLYYIFGYLCKAVNG</sequence>